<proteinExistence type="predicted"/>
<feature type="chain" id="PRO_5013058836" description="EF-hand domain-containing protein" evidence="1">
    <location>
        <begin position="22"/>
        <end position="275"/>
    </location>
</feature>
<dbReference type="Proteomes" id="UP000220133">
    <property type="component" value="Chromosome"/>
</dbReference>
<feature type="signal peptide" evidence="1">
    <location>
        <begin position="1"/>
        <end position="21"/>
    </location>
</feature>
<dbReference type="KEGG" id="cbae:COR50_11190"/>
<organism evidence="2 3">
    <name type="scientific">Chitinophaga caeni</name>
    <dbReference type="NCBI Taxonomy" id="2029983"/>
    <lineage>
        <taxon>Bacteria</taxon>
        <taxon>Pseudomonadati</taxon>
        <taxon>Bacteroidota</taxon>
        <taxon>Chitinophagia</taxon>
        <taxon>Chitinophagales</taxon>
        <taxon>Chitinophagaceae</taxon>
        <taxon>Chitinophaga</taxon>
    </lineage>
</organism>
<dbReference type="RefSeq" id="WP_098194063.1">
    <property type="nucleotide sequence ID" value="NZ_CP023777.1"/>
</dbReference>
<gene>
    <name evidence="2" type="ORF">COR50_11190</name>
</gene>
<keyword evidence="3" id="KW-1185">Reference proteome</keyword>
<dbReference type="OrthoDB" id="644481at2"/>
<evidence type="ECO:0000313" key="2">
    <source>
        <dbReference type="EMBL" id="ATL47686.1"/>
    </source>
</evidence>
<dbReference type="AlphaFoldDB" id="A0A291QUR9"/>
<sequence>MKYTYLIGIFLLYTGVLPSHAQKSAKGSGNLSVIDEMANDAKYLCEYDAIAWQMSDLAATALTPDAKMLGREWFCYQDIHQKWHGVYGKFLDTTYKVVFHYVQGEQDNIDLDCNEPDSAMLFSYSKSIQKAYQMAAKLLGKSYTRFNKFLRRNADGSISIWILPAVQPGNLAVYGAEFYYQFDRNGDKLLDSNEYYRGSCKGFKLGKSRDVNLDYSDLPGVTFGSIFFAWRHREDFSTIYINTSTGSTALKFDQQKGYHWVTGPKQPPETASANF</sequence>
<name>A0A291QUR9_9BACT</name>
<accession>A0A291QUR9</accession>
<keyword evidence="1" id="KW-0732">Signal</keyword>
<evidence type="ECO:0000256" key="1">
    <source>
        <dbReference type="SAM" id="SignalP"/>
    </source>
</evidence>
<evidence type="ECO:0000313" key="3">
    <source>
        <dbReference type="Proteomes" id="UP000220133"/>
    </source>
</evidence>
<reference evidence="2 3" key="1">
    <citation type="submission" date="2017-10" db="EMBL/GenBank/DDBJ databases">
        <title>Paenichitinophaga pekingensis gen. nov., sp. nov., isolated from activated sludge.</title>
        <authorList>
            <person name="Jin D."/>
            <person name="Kong X."/>
            <person name="Deng Y."/>
            <person name="Bai Z."/>
        </authorList>
    </citation>
    <scope>NUCLEOTIDE SEQUENCE [LARGE SCALE GENOMIC DNA]</scope>
    <source>
        <strain evidence="2 3">13</strain>
    </source>
</reference>
<evidence type="ECO:0008006" key="4">
    <source>
        <dbReference type="Google" id="ProtNLM"/>
    </source>
</evidence>
<dbReference type="EMBL" id="CP023777">
    <property type="protein sequence ID" value="ATL47686.1"/>
    <property type="molecule type" value="Genomic_DNA"/>
</dbReference>
<protein>
    <recommendedName>
        <fullName evidence="4">EF-hand domain-containing protein</fullName>
    </recommendedName>
</protein>